<feature type="binding site" description="in other chain" evidence="1">
    <location>
        <position position="165"/>
    </location>
    <ligand>
        <name>dUMP</name>
        <dbReference type="ChEBI" id="CHEBI:246422"/>
        <note>ligand shared between dimeric partners</note>
    </ligand>
</feature>
<feature type="active site" description="Involved in ionization of N3 of dUMP, leading to its activation" evidence="1">
    <location>
        <position position="192"/>
    </location>
</feature>
<gene>
    <name evidence="1" type="primary">thyX</name>
    <name evidence="2" type="ORF">HMPREF9629_01614</name>
</gene>
<protein>
    <recommendedName>
        <fullName evidence="1">Flavin-dependent thymidylate synthase</fullName>
        <shortName evidence="1">FDTS</shortName>
        <ecNumber evidence="1">2.1.1.148</ecNumber>
    </recommendedName>
    <alternativeName>
        <fullName evidence="1">FAD-dependent thymidylate synthase</fullName>
    </alternativeName>
    <alternativeName>
        <fullName evidence="1">Thymidylate synthase ThyX</fullName>
        <shortName evidence="1">TS</shortName>
        <shortName evidence="1">TSase</shortName>
    </alternativeName>
</protein>
<dbReference type="Pfam" id="PF02511">
    <property type="entry name" value="Thy1"/>
    <property type="match status" value="1"/>
</dbReference>
<dbReference type="GO" id="GO:0050660">
    <property type="term" value="F:flavin adenine dinucleotide binding"/>
    <property type="evidence" value="ECO:0007669"/>
    <property type="project" value="UniProtKB-UniRule"/>
</dbReference>
<dbReference type="HOGENOM" id="CLU_077585_0_0_9"/>
<feature type="binding site" description="in other chain" evidence="1">
    <location>
        <begin position="87"/>
        <end position="91"/>
    </location>
    <ligand>
        <name>dUMP</name>
        <dbReference type="ChEBI" id="CHEBI:246422"/>
        <note>ligand shared between dimeric partners</note>
    </ligand>
</feature>
<reference evidence="2 3" key="1">
    <citation type="submission" date="2011-08" db="EMBL/GenBank/DDBJ databases">
        <title>The Genome Sequence of Eubacteriaceae bacterium ACC19a.</title>
        <authorList>
            <consortium name="The Broad Institute Genome Sequencing Platform"/>
            <person name="Earl A."/>
            <person name="Ward D."/>
            <person name="Feldgarden M."/>
            <person name="Gevers D."/>
            <person name="Sizova M."/>
            <person name="Hazen A."/>
            <person name="Epstein S."/>
            <person name="Young S.K."/>
            <person name="Zeng Q."/>
            <person name="Gargeya S."/>
            <person name="Fitzgerald M."/>
            <person name="Haas B."/>
            <person name="Abouelleil A."/>
            <person name="Alvarado L."/>
            <person name="Arachchi H.M."/>
            <person name="Berlin A."/>
            <person name="Brown A."/>
            <person name="Chapman S.B."/>
            <person name="Chen Z."/>
            <person name="Dunbar C."/>
            <person name="Freedman E."/>
            <person name="Gearin G."/>
            <person name="Gellesch M."/>
            <person name="Goldberg J."/>
            <person name="Griggs A."/>
            <person name="Gujja S."/>
            <person name="Heiman D."/>
            <person name="Howarth C."/>
            <person name="Larson L."/>
            <person name="Lui A."/>
            <person name="MacDonald P.J.P."/>
            <person name="Montmayeur A."/>
            <person name="Murphy C."/>
            <person name="Neiman D."/>
            <person name="Pearson M."/>
            <person name="Priest M."/>
            <person name="Roberts A."/>
            <person name="Saif S."/>
            <person name="Shea T."/>
            <person name="Shenoy N."/>
            <person name="Sisk P."/>
            <person name="Stolte C."/>
            <person name="Sykes S."/>
            <person name="Wortman J."/>
            <person name="Nusbaum C."/>
            <person name="Birren B."/>
        </authorList>
    </citation>
    <scope>NUCLEOTIDE SEQUENCE [LARGE SCALE GENOMIC DNA]</scope>
    <source>
        <strain evidence="2 3">ACC19a</strain>
    </source>
</reference>
<dbReference type="GO" id="GO:0006231">
    <property type="term" value="P:dTMP biosynthetic process"/>
    <property type="evidence" value="ECO:0007669"/>
    <property type="project" value="UniProtKB-UniRule"/>
</dbReference>
<dbReference type="GO" id="GO:0004799">
    <property type="term" value="F:thymidylate synthase activity"/>
    <property type="evidence" value="ECO:0007669"/>
    <property type="project" value="TreeGrafter"/>
</dbReference>
<evidence type="ECO:0000313" key="2">
    <source>
        <dbReference type="EMBL" id="EHL15900.1"/>
    </source>
</evidence>
<comment type="pathway">
    <text evidence="1">Pyrimidine metabolism; dTTP biosynthesis.</text>
</comment>
<dbReference type="Proteomes" id="UP000006437">
    <property type="component" value="Unassembled WGS sequence"/>
</dbReference>
<feature type="binding site" evidence="1">
    <location>
        <begin position="76"/>
        <end position="79"/>
    </location>
    <ligand>
        <name>dUMP</name>
        <dbReference type="ChEBI" id="CHEBI:246422"/>
        <note>ligand shared between dimeric partners</note>
    </ligand>
</feature>
<name>G9WZL3_9FIRM</name>
<sequence length="261" mass="30368">MKVELLTYTPNPDYVVAMSAKLCYSKTGVDNIRDNLDDEKVQKFISHLTSIGHQSPIEHVSFTFAIEGISRVCTHQLVRHRIASYSQQSQRYVKLEQFEYIIPPQIAENEKSRKIFIKAMEDDQKAYDKIVDELIEGNIEHFIKEGYSEKQAKSMAEKKSIEDARYVFPNACETKIVVTMNARTLMNFFEHRICERAQWEIKEMAYLMLEEVKKTAPNLFKNAGPSCISRNKCKEGAMSCRHPEIPKTRMEEMDRKIKDNL</sequence>
<comment type="similarity">
    <text evidence="1">Belongs to the thymidylate synthase ThyX family.</text>
</comment>
<dbReference type="NCBIfam" id="TIGR02170">
    <property type="entry name" value="thyX"/>
    <property type="match status" value="1"/>
</dbReference>
<dbReference type="GO" id="GO:0070402">
    <property type="term" value="F:NADPH binding"/>
    <property type="evidence" value="ECO:0007669"/>
    <property type="project" value="TreeGrafter"/>
</dbReference>
<keyword evidence="1" id="KW-0521">NADP</keyword>
<keyword evidence="1" id="KW-0285">Flavoprotein</keyword>
<dbReference type="EC" id="2.1.1.148" evidence="1"/>
<evidence type="ECO:0000256" key="1">
    <source>
        <dbReference type="HAMAP-Rule" id="MF_01408"/>
    </source>
</evidence>
<dbReference type="UniPathway" id="UPA00575"/>
<dbReference type="GO" id="GO:0050797">
    <property type="term" value="F:thymidylate synthase (FAD) activity"/>
    <property type="evidence" value="ECO:0007669"/>
    <property type="project" value="UniProtKB-UniRule"/>
</dbReference>
<accession>G9WZL3</accession>
<keyword evidence="1" id="KW-0808">Transferase</keyword>
<dbReference type="InterPro" id="IPR003669">
    <property type="entry name" value="Thymidylate_synthase_ThyX"/>
</dbReference>
<dbReference type="HAMAP" id="MF_01408">
    <property type="entry name" value="ThyX"/>
    <property type="match status" value="1"/>
</dbReference>
<dbReference type="SUPFAM" id="SSF69796">
    <property type="entry name" value="Thymidylate synthase-complementing protein Thy1"/>
    <property type="match status" value="1"/>
</dbReference>
<dbReference type="GO" id="GO:0032259">
    <property type="term" value="P:methylation"/>
    <property type="evidence" value="ECO:0007669"/>
    <property type="project" value="UniProtKB-KW"/>
</dbReference>
<feature type="binding site" evidence="1">
    <location>
        <begin position="181"/>
        <end position="183"/>
    </location>
    <ligand>
        <name>FAD</name>
        <dbReference type="ChEBI" id="CHEBI:57692"/>
        <note>ligand shared between neighboring subunits</note>
    </ligand>
</feature>
<comment type="cofactor">
    <cofactor evidence="1">
        <name>FAD</name>
        <dbReference type="ChEBI" id="CHEBI:57692"/>
    </cofactor>
    <text evidence="1">Binds 4 FAD per tetramer. Each FAD binding site is formed by three monomers.</text>
</comment>
<dbReference type="GO" id="GO:0006235">
    <property type="term" value="P:dTTP biosynthetic process"/>
    <property type="evidence" value="ECO:0007669"/>
    <property type="project" value="UniProtKB-UniRule"/>
</dbReference>
<feature type="binding site" evidence="1">
    <location>
        <begin position="79"/>
        <end position="81"/>
    </location>
    <ligand>
        <name>FAD</name>
        <dbReference type="ChEBI" id="CHEBI:57692"/>
        <note>ligand shared between neighboring subunits</note>
    </ligand>
</feature>
<dbReference type="AlphaFoldDB" id="G9WZL3"/>
<dbReference type="PANTHER" id="PTHR34934">
    <property type="entry name" value="FLAVIN-DEPENDENT THYMIDYLATE SYNTHASE"/>
    <property type="match status" value="1"/>
</dbReference>
<dbReference type="PANTHER" id="PTHR34934:SF1">
    <property type="entry name" value="FLAVIN-DEPENDENT THYMIDYLATE SYNTHASE"/>
    <property type="match status" value="1"/>
</dbReference>
<dbReference type="PATRIC" id="fig|796937.3.peg.811"/>
<dbReference type="InterPro" id="IPR036098">
    <property type="entry name" value="Thymidylate_synthase_ThyX_sf"/>
</dbReference>
<comment type="subunit">
    <text evidence="1">Homotetramer.</text>
</comment>
<dbReference type="Gene3D" id="3.30.1360.170">
    <property type="match status" value="1"/>
</dbReference>
<dbReference type="EMBL" id="AFZE01000008">
    <property type="protein sequence ID" value="EHL15900.1"/>
    <property type="molecule type" value="Genomic_DNA"/>
</dbReference>
<comment type="function">
    <text evidence="1">Catalyzes the reductive methylation of 2'-deoxyuridine-5'-monophosphate (dUMP) to 2'-deoxythymidine-5'-monophosphate (dTMP) while utilizing 5,10-methylenetetrahydrofolate (mTHF) as the methyl donor, and NADPH and FADH(2) as the reductant.</text>
</comment>
<proteinExistence type="inferred from homology"/>
<dbReference type="RefSeq" id="WP_009525843.1">
    <property type="nucleotide sequence ID" value="NZ_JH414557.1"/>
</dbReference>
<dbReference type="PROSITE" id="PS51331">
    <property type="entry name" value="THYX"/>
    <property type="match status" value="1"/>
</dbReference>
<keyword evidence="1" id="KW-0545">Nucleotide biosynthesis</keyword>
<organism evidence="2 3">
    <name type="scientific">Peptoanaerobacter stomatis</name>
    <dbReference type="NCBI Taxonomy" id="796937"/>
    <lineage>
        <taxon>Bacteria</taxon>
        <taxon>Bacillati</taxon>
        <taxon>Bacillota</taxon>
        <taxon>Clostridia</taxon>
        <taxon>Peptostreptococcales</taxon>
        <taxon>Filifactoraceae</taxon>
        <taxon>Peptoanaerobacter</taxon>
    </lineage>
</organism>
<evidence type="ECO:0000313" key="3">
    <source>
        <dbReference type="Proteomes" id="UP000006437"/>
    </source>
</evidence>
<feature type="binding site" evidence="1">
    <location>
        <position position="87"/>
    </location>
    <ligand>
        <name>FAD</name>
        <dbReference type="ChEBI" id="CHEBI:57692"/>
        <note>ligand shared between neighboring subunits</note>
    </ligand>
</feature>
<comment type="caution">
    <text evidence="2">The sequence shown here is derived from an EMBL/GenBank/DDBJ whole genome shotgun (WGS) entry which is preliminary data.</text>
</comment>
<dbReference type="CDD" id="cd20175">
    <property type="entry name" value="ThyX"/>
    <property type="match status" value="1"/>
</dbReference>
<feature type="binding site" evidence="1">
    <location>
        <position position="187"/>
    </location>
    <ligand>
        <name>FAD</name>
        <dbReference type="ChEBI" id="CHEBI:57692"/>
        <note>ligand shared between neighboring subunits</note>
    </ligand>
</feature>
<keyword evidence="1" id="KW-0489">Methyltransferase</keyword>
<feature type="binding site" evidence="1">
    <location>
        <position position="55"/>
    </location>
    <ligand>
        <name>FAD</name>
        <dbReference type="ChEBI" id="CHEBI:57692"/>
        <note>ligand shared between neighboring subunits</note>
    </ligand>
</feature>
<keyword evidence="1" id="KW-0274">FAD</keyword>
<comment type="catalytic activity">
    <reaction evidence="1">
        <text>dUMP + (6R)-5,10-methylene-5,6,7,8-tetrahydrofolate + NADPH + H(+) = dTMP + (6S)-5,6,7,8-tetrahydrofolate + NADP(+)</text>
        <dbReference type="Rhea" id="RHEA:29043"/>
        <dbReference type="ChEBI" id="CHEBI:15378"/>
        <dbReference type="ChEBI" id="CHEBI:15636"/>
        <dbReference type="ChEBI" id="CHEBI:57453"/>
        <dbReference type="ChEBI" id="CHEBI:57783"/>
        <dbReference type="ChEBI" id="CHEBI:58349"/>
        <dbReference type="ChEBI" id="CHEBI:63528"/>
        <dbReference type="ChEBI" id="CHEBI:246422"/>
        <dbReference type="EC" id="2.1.1.148"/>
    </reaction>
</comment>
<feature type="binding site" evidence="1">
    <location>
        <position position="192"/>
    </location>
    <ligand>
        <name>dUMP</name>
        <dbReference type="ChEBI" id="CHEBI:246422"/>
        <note>ligand shared between dimeric partners</note>
    </ligand>
</feature>